<dbReference type="InterPro" id="IPR002638">
    <property type="entry name" value="Quinolinate_PRibosylTrfase_C"/>
</dbReference>
<dbReference type="SUPFAM" id="SSF54675">
    <property type="entry name" value="Nicotinate/Quinolinate PRTase N-terminal domain-like"/>
    <property type="match status" value="1"/>
</dbReference>
<gene>
    <name evidence="7" type="ORF">SAMN05660235_00596</name>
</gene>
<dbReference type="PANTHER" id="PTHR32179">
    <property type="entry name" value="NICOTINATE-NUCLEOTIDE PYROPHOSPHORYLASE [CARBOXYLATING]"/>
    <property type="match status" value="1"/>
</dbReference>
<dbReference type="GO" id="GO:0005737">
    <property type="term" value="C:cytoplasm"/>
    <property type="evidence" value="ECO:0007669"/>
    <property type="project" value="TreeGrafter"/>
</dbReference>
<dbReference type="GO" id="GO:0034213">
    <property type="term" value="P:quinolinate catabolic process"/>
    <property type="evidence" value="ECO:0007669"/>
    <property type="project" value="TreeGrafter"/>
</dbReference>
<feature type="domain" description="Quinolinate phosphoribosyl transferase C-terminal" evidence="5">
    <location>
        <begin position="96"/>
        <end position="269"/>
    </location>
</feature>
<evidence type="ECO:0000259" key="6">
    <source>
        <dbReference type="Pfam" id="PF02749"/>
    </source>
</evidence>
<dbReference type="PANTHER" id="PTHR32179:SF3">
    <property type="entry name" value="NICOTINATE-NUCLEOTIDE PYROPHOSPHORYLASE [CARBOXYLATING]"/>
    <property type="match status" value="1"/>
</dbReference>
<feature type="domain" description="Quinolinate phosphoribosyl transferase N-terminal" evidence="6">
    <location>
        <begin position="20"/>
        <end position="94"/>
    </location>
</feature>
<evidence type="ECO:0000313" key="7">
    <source>
        <dbReference type="EMBL" id="SDF15058.1"/>
    </source>
</evidence>
<dbReference type="GO" id="GO:0004514">
    <property type="term" value="F:nicotinate-nucleotide diphosphorylase (carboxylating) activity"/>
    <property type="evidence" value="ECO:0007669"/>
    <property type="project" value="UniProtKB-EC"/>
</dbReference>
<keyword evidence="2" id="KW-0328">Glycosyltransferase</keyword>
<comment type="similarity">
    <text evidence="1">Belongs to the NadC/ModD family.</text>
</comment>
<dbReference type="Pfam" id="PF02749">
    <property type="entry name" value="QRPTase_N"/>
    <property type="match status" value="1"/>
</dbReference>
<evidence type="ECO:0000256" key="3">
    <source>
        <dbReference type="ARBA" id="ARBA00022679"/>
    </source>
</evidence>
<reference evidence="8" key="1">
    <citation type="submission" date="2016-10" db="EMBL/GenBank/DDBJ databases">
        <authorList>
            <person name="Varghese N."/>
            <person name="Submissions S."/>
        </authorList>
    </citation>
    <scope>NUCLEOTIDE SEQUENCE [LARGE SCALE GENOMIC DNA]</scope>
    <source>
        <strain evidence="8">DSM 23256</strain>
    </source>
</reference>
<keyword evidence="8" id="KW-1185">Reference proteome</keyword>
<comment type="catalytic activity">
    <reaction evidence="4">
        <text>nicotinate beta-D-ribonucleotide + CO2 + diphosphate = quinolinate + 5-phospho-alpha-D-ribose 1-diphosphate + 2 H(+)</text>
        <dbReference type="Rhea" id="RHEA:12733"/>
        <dbReference type="ChEBI" id="CHEBI:15378"/>
        <dbReference type="ChEBI" id="CHEBI:16526"/>
        <dbReference type="ChEBI" id="CHEBI:29959"/>
        <dbReference type="ChEBI" id="CHEBI:33019"/>
        <dbReference type="ChEBI" id="CHEBI:57502"/>
        <dbReference type="ChEBI" id="CHEBI:58017"/>
        <dbReference type="EC" id="2.4.2.19"/>
    </reaction>
</comment>
<dbReference type="GO" id="GO:0009435">
    <property type="term" value="P:NAD+ biosynthetic process"/>
    <property type="evidence" value="ECO:0007669"/>
    <property type="project" value="InterPro"/>
</dbReference>
<proteinExistence type="inferred from homology"/>
<dbReference type="STRING" id="1123285.SAMN05660235_00596"/>
<evidence type="ECO:0000256" key="2">
    <source>
        <dbReference type="ARBA" id="ARBA00022676"/>
    </source>
</evidence>
<dbReference type="RefSeq" id="WP_093687972.1">
    <property type="nucleotide sequence ID" value="NZ_FNBU01000003.1"/>
</dbReference>
<evidence type="ECO:0000313" key="8">
    <source>
        <dbReference type="Proteomes" id="UP000243333"/>
    </source>
</evidence>
<keyword evidence="3" id="KW-0808">Transferase</keyword>
<name>A0A1G7IR63_9FIRM</name>
<dbReference type="InterPro" id="IPR022412">
    <property type="entry name" value="Quinolinate_PRibosylTrfase_N"/>
</dbReference>
<protein>
    <submittedName>
        <fullName evidence="7">Nicotinate-nucleotide pyrophosphorylase (Carboxylating)</fullName>
    </submittedName>
</protein>
<evidence type="ECO:0000259" key="5">
    <source>
        <dbReference type="Pfam" id="PF01729"/>
    </source>
</evidence>
<dbReference type="Gene3D" id="3.20.20.70">
    <property type="entry name" value="Aldolase class I"/>
    <property type="match status" value="1"/>
</dbReference>
<dbReference type="InterPro" id="IPR027277">
    <property type="entry name" value="NadC/ModD"/>
</dbReference>
<dbReference type="AlphaFoldDB" id="A0A1G7IR63"/>
<dbReference type="InterPro" id="IPR037128">
    <property type="entry name" value="Quinolinate_PRibosylTase_N_sf"/>
</dbReference>
<dbReference type="EMBL" id="FNBU01000003">
    <property type="protein sequence ID" value="SDF15058.1"/>
    <property type="molecule type" value="Genomic_DNA"/>
</dbReference>
<evidence type="ECO:0000256" key="4">
    <source>
        <dbReference type="ARBA" id="ARBA00047445"/>
    </source>
</evidence>
<dbReference type="Proteomes" id="UP000243333">
    <property type="component" value="Unassembled WGS sequence"/>
</dbReference>
<accession>A0A1G7IR63</accession>
<dbReference type="SUPFAM" id="SSF51690">
    <property type="entry name" value="Nicotinate/Quinolinate PRTase C-terminal domain-like"/>
    <property type="match status" value="1"/>
</dbReference>
<evidence type="ECO:0000256" key="1">
    <source>
        <dbReference type="ARBA" id="ARBA00009400"/>
    </source>
</evidence>
<dbReference type="OrthoDB" id="1677778at2"/>
<dbReference type="InterPro" id="IPR013785">
    <property type="entry name" value="Aldolase_TIM"/>
</dbReference>
<dbReference type="Gene3D" id="3.90.1170.20">
    <property type="entry name" value="Quinolinate phosphoribosyl transferase, N-terminal domain"/>
    <property type="match status" value="1"/>
</dbReference>
<dbReference type="InterPro" id="IPR036068">
    <property type="entry name" value="Nicotinate_pribotase-like_C"/>
</dbReference>
<organism evidence="7 8">
    <name type="scientific">Sporolituus thermophilus DSM 23256</name>
    <dbReference type="NCBI Taxonomy" id="1123285"/>
    <lineage>
        <taxon>Bacteria</taxon>
        <taxon>Bacillati</taxon>
        <taxon>Bacillota</taxon>
        <taxon>Negativicutes</taxon>
        <taxon>Selenomonadales</taxon>
        <taxon>Sporomusaceae</taxon>
        <taxon>Sporolituus</taxon>
    </lineage>
</organism>
<sequence length="278" mass="29335">MQQKIQAPPDIRDTIFAPVGNRTFMAKVIAEASGVIAGSKRLAEVLMPLGVTVNQLLGDGAAVDAGAVIATITGKAKQIAMAEEIVIGIMAKPSGIATAAQKAVQAAGPDLRIVCGAWKKMPPEIKHIVREAVACGQAAFRISDQPFLYLDKNFVRMLGGIEATLAAVRDMNDKQKVIQLKGHYGSVAAEALTAVKYGADIIMVDTGRLEDVTAVHEALIAEGWRDRVQIAFAKGIKIEAISELKGRGIDILDIGVAIIDAPLLDMKLEVCGEVAACS</sequence>
<dbReference type="Pfam" id="PF01729">
    <property type="entry name" value="QRPTase_C"/>
    <property type="match status" value="1"/>
</dbReference>